<dbReference type="RefSeq" id="WP_214359935.1">
    <property type="nucleotide sequence ID" value="NZ_JAEKFT010000003.1"/>
</dbReference>
<organism evidence="1 2">
    <name type="scientific">Denitromonas iodatirespirans</name>
    <dbReference type="NCBI Taxonomy" id="2795389"/>
    <lineage>
        <taxon>Bacteria</taxon>
        <taxon>Pseudomonadati</taxon>
        <taxon>Pseudomonadota</taxon>
        <taxon>Betaproteobacteria</taxon>
        <taxon>Rhodocyclales</taxon>
        <taxon>Zoogloeaceae</taxon>
        <taxon>Denitromonas</taxon>
    </lineage>
</organism>
<keyword evidence="2" id="KW-1185">Reference proteome</keyword>
<evidence type="ECO:0000313" key="1">
    <source>
        <dbReference type="EMBL" id="MBT0960175.1"/>
    </source>
</evidence>
<dbReference type="EMBL" id="JAEKFT010000003">
    <property type="protein sequence ID" value="MBT0960175.1"/>
    <property type="molecule type" value="Genomic_DNA"/>
</dbReference>
<gene>
    <name evidence="1" type="ORF">I8J34_03215</name>
</gene>
<dbReference type="Proteomes" id="UP000694660">
    <property type="component" value="Unassembled WGS sequence"/>
</dbReference>
<name>A0A944H7C8_DENI1</name>
<evidence type="ECO:0000313" key="2">
    <source>
        <dbReference type="Proteomes" id="UP000694660"/>
    </source>
</evidence>
<proteinExistence type="predicted"/>
<comment type="caution">
    <text evidence="1">The sequence shown here is derived from an EMBL/GenBank/DDBJ whole genome shotgun (WGS) entry which is preliminary data.</text>
</comment>
<sequence length="168" mass="18767">MMLAYAKTAKGVAEVETRADRLKPALRRLLILVDGKKTLDILKSMVGIDTIDEPLTQLLEGGYIEPVGAATESAAEAAPASSAKVFDLASLPAERDPKDLDKARNFMINTLKHFHGPYTKLDLMRQVQACETHDALRALYADWLRCMHESIMAERRLDELNQQLFDVL</sequence>
<reference evidence="2" key="1">
    <citation type="journal article" date="2022" name="ISME J.">
        <title>Genetic and phylogenetic analysis of dissimilatory iodate-reducing bacteria identifies potential niches across the world's oceans.</title>
        <authorList>
            <person name="Reyes-Umana V."/>
            <person name="Henning Z."/>
            <person name="Lee K."/>
            <person name="Barnum T.P."/>
            <person name="Coates J.D."/>
        </authorList>
    </citation>
    <scope>NUCLEOTIDE SEQUENCE [LARGE SCALE GENOMIC DNA]</scope>
    <source>
        <strain evidence="2">IR12</strain>
    </source>
</reference>
<protein>
    <submittedName>
        <fullName evidence="1">Uncharacterized protein</fullName>
    </submittedName>
</protein>
<dbReference type="AlphaFoldDB" id="A0A944H7C8"/>
<accession>A0A944H7C8</accession>